<reference evidence="4 5" key="1">
    <citation type="submission" date="2017-07" db="EMBL/GenBank/DDBJ databases">
        <authorList>
            <person name="Sun Z.S."/>
            <person name="Albrecht U."/>
            <person name="Echele G."/>
            <person name="Lee C.C."/>
        </authorList>
    </citation>
    <scope>NUCLEOTIDE SEQUENCE [LARGE SCALE GENOMIC DNA]</scope>
    <source>
        <strain evidence="4 5">CGMCC 1.12672</strain>
    </source>
</reference>
<protein>
    <submittedName>
        <fullName evidence="4">Glycosyltransferase involved in cell wall bisynthesis</fullName>
    </submittedName>
</protein>
<evidence type="ECO:0000256" key="2">
    <source>
        <dbReference type="ARBA" id="ARBA00022679"/>
    </source>
</evidence>
<gene>
    <name evidence="4" type="ORF">SAMN06297144_1405</name>
</gene>
<keyword evidence="1" id="KW-0328">Glycosyltransferase</keyword>
<dbReference type="SUPFAM" id="SSF53756">
    <property type="entry name" value="UDP-Glycosyltransferase/glycogen phosphorylase"/>
    <property type="match status" value="1"/>
</dbReference>
<evidence type="ECO:0000259" key="3">
    <source>
        <dbReference type="Pfam" id="PF13439"/>
    </source>
</evidence>
<dbReference type="InterPro" id="IPR028098">
    <property type="entry name" value="Glyco_trans_4-like_N"/>
</dbReference>
<proteinExistence type="predicted"/>
<dbReference type="PANTHER" id="PTHR12526:SF510">
    <property type="entry name" value="D-INOSITOL 3-PHOSPHATE GLYCOSYLTRANSFERASE"/>
    <property type="match status" value="1"/>
</dbReference>
<evidence type="ECO:0000313" key="5">
    <source>
        <dbReference type="Proteomes" id="UP000219494"/>
    </source>
</evidence>
<feature type="domain" description="Glycosyltransferase subfamily 4-like N-terminal" evidence="3">
    <location>
        <begin position="17"/>
        <end position="161"/>
    </location>
</feature>
<dbReference type="EMBL" id="OBMI01000001">
    <property type="protein sequence ID" value="SOB81116.1"/>
    <property type="molecule type" value="Genomic_DNA"/>
</dbReference>
<sequence length="358" mass="39397">MRILFASAHPYLPQLSGGTQANTHEMAERLIARGHEVAVLAGLTSCGWIGLRGRVLMKVGHGRSAVDTALGYRVYRAWFAWDGAADCVARFRPDVAVVQSGAILRVADALRTSGTPILIYNHNVDFDDHGSDICSFRDEIFIANSTYTAAAYEQGFGISSAVIVPLFDRARYVVEPRRREVLFVNPHPHKGVDIALRLATDCPHIPFRFVRGWPLSEGDAARLNQGVAACPNVRLFPKTDRMAQHYAEARVLLAPSRWKETWGRVATEAQFSGIPVLASNIGGLPEAVGPGGLLVEPDAPASAWRDALEQLWEDTELHDRLAAAALDHSRRAEIDPDRQIRALESMAERAIADRRRSP</sequence>
<accession>A0A285QGZ8</accession>
<dbReference type="Pfam" id="PF13439">
    <property type="entry name" value="Glyco_transf_4"/>
    <property type="match status" value="1"/>
</dbReference>
<name>A0A285QGZ8_9SPHN</name>
<evidence type="ECO:0000256" key="1">
    <source>
        <dbReference type="ARBA" id="ARBA00022676"/>
    </source>
</evidence>
<dbReference type="RefSeq" id="WP_097063179.1">
    <property type="nucleotide sequence ID" value="NZ_OBMI01000001.1"/>
</dbReference>
<dbReference type="OrthoDB" id="9807414at2"/>
<dbReference type="Gene3D" id="3.40.50.2000">
    <property type="entry name" value="Glycogen Phosphorylase B"/>
    <property type="match status" value="2"/>
</dbReference>
<dbReference type="AlphaFoldDB" id="A0A285QGZ8"/>
<keyword evidence="5" id="KW-1185">Reference proteome</keyword>
<keyword evidence="2 4" id="KW-0808">Transferase</keyword>
<dbReference type="Pfam" id="PF13692">
    <property type="entry name" value="Glyco_trans_1_4"/>
    <property type="match status" value="1"/>
</dbReference>
<organism evidence="4 5">
    <name type="scientific">Sphingomonas guangdongensis</name>
    <dbReference type="NCBI Taxonomy" id="1141890"/>
    <lineage>
        <taxon>Bacteria</taxon>
        <taxon>Pseudomonadati</taxon>
        <taxon>Pseudomonadota</taxon>
        <taxon>Alphaproteobacteria</taxon>
        <taxon>Sphingomonadales</taxon>
        <taxon>Sphingomonadaceae</taxon>
        <taxon>Sphingomonas</taxon>
    </lineage>
</organism>
<evidence type="ECO:0000313" key="4">
    <source>
        <dbReference type="EMBL" id="SOB81116.1"/>
    </source>
</evidence>
<dbReference type="PANTHER" id="PTHR12526">
    <property type="entry name" value="GLYCOSYLTRANSFERASE"/>
    <property type="match status" value="1"/>
</dbReference>
<dbReference type="Proteomes" id="UP000219494">
    <property type="component" value="Unassembled WGS sequence"/>
</dbReference>
<dbReference type="GO" id="GO:0016757">
    <property type="term" value="F:glycosyltransferase activity"/>
    <property type="evidence" value="ECO:0007669"/>
    <property type="project" value="UniProtKB-KW"/>
</dbReference>